<accession>A0A4R7T6E6</accession>
<evidence type="ECO:0008006" key="3">
    <source>
        <dbReference type="Google" id="ProtNLM"/>
    </source>
</evidence>
<evidence type="ECO:0000313" key="1">
    <source>
        <dbReference type="EMBL" id="TDU87381.1"/>
    </source>
</evidence>
<keyword evidence="2" id="KW-1185">Reference proteome</keyword>
<organism evidence="1 2">
    <name type="scientific">Kribbella voronezhensis</name>
    <dbReference type="NCBI Taxonomy" id="2512212"/>
    <lineage>
        <taxon>Bacteria</taxon>
        <taxon>Bacillati</taxon>
        <taxon>Actinomycetota</taxon>
        <taxon>Actinomycetes</taxon>
        <taxon>Propionibacteriales</taxon>
        <taxon>Kribbellaceae</taxon>
        <taxon>Kribbella</taxon>
    </lineage>
</organism>
<dbReference type="Proteomes" id="UP000295151">
    <property type="component" value="Unassembled WGS sequence"/>
</dbReference>
<dbReference type="AlphaFoldDB" id="A0A4R7T6E6"/>
<sequence length="347" mass="38196">MSLAASLLTMRALGVNYDTGLSFDGRSTRNHFDQDTVRRELRIIADELHAPAVRVSGNNLDRLAIAGAAALEAGLDLWFSPIPMDLAPDEFVAFLTDCAVRAEELRQHEREVVLVLGCELSIFCKGFVPGETNGERIAVMTDPATWTDPAKLAELQAGLARWGEVQKRLVSAAREAFGGRITYAAGLWEDVDWSLYDIVGIDAYRDAQNKAAYGDELAARLKWGKPVAVTEFGCCTYKGAGDRGGIGWTIVDRSVQPPAIAGEFERDEEEQVGYLNELVEEFDRIELAAAFWFSFAGYELPHQPADPRHDLDLAAYGLVAMNPDGTNWRHKRVFSALAELNAARMGN</sequence>
<dbReference type="RefSeq" id="WP_202866614.1">
    <property type="nucleotide sequence ID" value="NZ_SOCE01000001.1"/>
</dbReference>
<dbReference type="SUPFAM" id="SSF51445">
    <property type="entry name" value="(Trans)glycosidases"/>
    <property type="match status" value="1"/>
</dbReference>
<protein>
    <recommendedName>
        <fullName evidence="3">Abortive infection protein</fullName>
    </recommendedName>
</protein>
<name>A0A4R7T6E6_9ACTN</name>
<gene>
    <name evidence="1" type="ORF">EV138_0902</name>
</gene>
<reference evidence="1 2" key="1">
    <citation type="submission" date="2019-03" db="EMBL/GenBank/DDBJ databases">
        <title>Genomic Encyclopedia of Type Strains, Phase III (KMG-III): the genomes of soil and plant-associated and newly described type strains.</title>
        <authorList>
            <person name="Whitman W."/>
        </authorList>
    </citation>
    <scope>NUCLEOTIDE SEQUENCE [LARGE SCALE GENOMIC DNA]</scope>
    <source>
        <strain evidence="1 2">VKM Ac-2575</strain>
    </source>
</reference>
<dbReference type="Gene3D" id="3.20.20.80">
    <property type="entry name" value="Glycosidases"/>
    <property type="match status" value="1"/>
</dbReference>
<dbReference type="InterPro" id="IPR017853">
    <property type="entry name" value="GH"/>
</dbReference>
<dbReference type="EMBL" id="SOCE01000001">
    <property type="protein sequence ID" value="TDU87381.1"/>
    <property type="molecule type" value="Genomic_DNA"/>
</dbReference>
<comment type="caution">
    <text evidence="1">The sequence shown here is derived from an EMBL/GenBank/DDBJ whole genome shotgun (WGS) entry which is preliminary data.</text>
</comment>
<evidence type="ECO:0000313" key="2">
    <source>
        <dbReference type="Proteomes" id="UP000295151"/>
    </source>
</evidence>
<proteinExistence type="predicted"/>